<feature type="domain" description="Aldehyde dehydrogenase" evidence="3">
    <location>
        <begin position="31"/>
        <end position="200"/>
    </location>
</feature>
<dbReference type="GO" id="GO:0009450">
    <property type="term" value="P:gamma-aminobutyric acid catabolic process"/>
    <property type="evidence" value="ECO:0007669"/>
    <property type="project" value="TreeGrafter"/>
</dbReference>
<feature type="region of interest" description="Disordered" evidence="2">
    <location>
        <begin position="206"/>
        <end position="235"/>
    </location>
</feature>
<dbReference type="InterPro" id="IPR016161">
    <property type="entry name" value="Ald_DH/histidinol_DH"/>
</dbReference>
<feature type="compositionally biased region" description="Basic residues" evidence="2">
    <location>
        <begin position="213"/>
        <end position="235"/>
    </location>
</feature>
<dbReference type="Proteomes" id="UP000294543">
    <property type="component" value="Unassembled WGS sequence"/>
</dbReference>
<evidence type="ECO:0000256" key="2">
    <source>
        <dbReference type="SAM" id="MobiDB-lite"/>
    </source>
</evidence>
<name>A0A4R4X3E8_9ACTN</name>
<evidence type="ECO:0000259" key="3">
    <source>
        <dbReference type="Pfam" id="PF00171"/>
    </source>
</evidence>
<dbReference type="InterPro" id="IPR015590">
    <property type="entry name" value="Aldehyde_DH_dom"/>
</dbReference>
<comment type="caution">
    <text evidence="4">The sequence shown here is derived from an EMBL/GenBank/DDBJ whole genome shotgun (WGS) entry which is preliminary data.</text>
</comment>
<sequence>MAAGCTVVFKPSELSLLSSLAFAEICESELLAEAADTLMVAKFRNNGVSCIAANNVWMHLDGREEFLSRLTERISRMVTVDPLDARTTLGPVRTREQVGRLESVVSGLSRAGASVHRGPRPETDGWYVAPALVVDPPADRPERREEICGPVAVVRSFTDLKEPITDAAATGHGLAGYVCTGDATAGMELHAQLDVGIAGVDLAHPRHAGGPLRRARRQRHRLRRRAGRPRRWART</sequence>
<dbReference type="Gene3D" id="3.40.309.10">
    <property type="entry name" value="Aldehyde Dehydrogenase, Chain A, domain 2"/>
    <property type="match status" value="1"/>
</dbReference>
<keyword evidence="5" id="KW-1185">Reference proteome</keyword>
<dbReference type="EMBL" id="SMKP01000009">
    <property type="protein sequence ID" value="TDD24749.1"/>
    <property type="molecule type" value="Genomic_DNA"/>
</dbReference>
<reference evidence="4 5" key="1">
    <citation type="submission" date="2019-03" db="EMBL/GenBank/DDBJ databases">
        <title>Draft genome sequences of novel Actinobacteria.</title>
        <authorList>
            <person name="Sahin N."/>
            <person name="Ay H."/>
            <person name="Saygin H."/>
        </authorList>
    </citation>
    <scope>NUCLEOTIDE SEQUENCE [LARGE SCALE GENOMIC DNA]</scope>
    <source>
        <strain evidence="4 5">KC712</strain>
    </source>
</reference>
<proteinExistence type="predicted"/>
<dbReference type="OrthoDB" id="6882680at2"/>
<organism evidence="4 5">
    <name type="scientific">Nonomuraea diastatica</name>
    <dbReference type="NCBI Taxonomy" id="1848329"/>
    <lineage>
        <taxon>Bacteria</taxon>
        <taxon>Bacillati</taxon>
        <taxon>Actinomycetota</taxon>
        <taxon>Actinomycetes</taxon>
        <taxon>Streptosporangiales</taxon>
        <taxon>Streptosporangiaceae</taxon>
        <taxon>Nonomuraea</taxon>
    </lineage>
</organism>
<accession>A0A4R4X3E8</accession>
<dbReference type="InterPro" id="IPR050740">
    <property type="entry name" value="Aldehyde_DH_Superfamily"/>
</dbReference>
<dbReference type="PANTHER" id="PTHR43353">
    <property type="entry name" value="SUCCINATE-SEMIALDEHYDE DEHYDROGENASE, MITOCHONDRIAL"/>
    <property type="match status" value="1"/>
</dbReference>
<evidence type="ECO:0000313" key="4">
    <source>
        <dbReference type="EMBL" id="TDD24749.1"/>
    </source>
</evidence>
<dbReference type="AlphaFoldDB" id="A0A4R4X3E8"/>
<evidence type="ECO:0000313" key="5">
    <source>
        <dbReference type="Proteomes" id="UP000294543"/>
    </source>
</evidence>
<evidence type="ECO:0000256" key="1">
    <source>
        <dbReference type="ARBA" id="ARBA00023002"/>
    </source>
</evidence>
<protein>
    <submittedName>
        <fullName evidence="4">Aldehyde dehydrogenase family protein</fullName>
    </submittedName>
</protein>
<dbReference type="PANTHER" id="PTHR43353:SF5">
    <property type="entry name" value="SUCCINATE-SEMIALDEHYDE DEHYDROGENASE, MITOCHONDRIAL"/>
    <property type="match status" value="1"/>
</dbReference>
<dbReference type="GO" id="GO:0004777">
    <property type="term" value="F:succinate-semialdehyde dehydrogenase (NAD+) activity"/>
    <property type="evidence" value="ECO:0007669"/>
    <property type="project" value="TreeGrafter"/>
</dbReference>
<dbReference type="SUPFAM" id="SSF53720">
    <property type="entry name" value="ALDH-like"/>
    <property type="match status" value="1"/>
</dbReference>
<dbReference type="RefSeq" id="WP_132504837.1">
    <property type="nucleotide sequence ID" value="NZ_SMKP01000009.1"/>
</dbReference>
<dbReference type="InterPro" id="IPR016163">
    <property type="entry name" value="Ald_DH_C"/>
</dbReference>
<dbReference type="Pfam" id="PF00171">
    <property type="entry name" value="Aldedh"/>
    <property type="match status" value="1"/>
</dbReference>
<keyword evidence="1" id="KW-0560">Oxidoreductase</keyword>
<gene>
    <name evidence="4" type="ORF">E1294_04720</name>
</gene>